<dbReference type="Proteomes" id="UP000708148">
    <property type="component" value="Unassembled WGS sequence"/>
</dbReference>
<organism evidence="1 2">
    <name type="scientific">Ostreobium quekettii</name>
    <dbReference type="NCBI Taxonomy" id="121088"/>
    <lineage>
        <taxon>Eukaryota</taxon>
        <taxon>Viridiplantae</taxon>
        <taxon>Chlorophyta</taxon>
        <taxon>core chlorophytes</taxon>
        <taxon>Ulvophyceae</taxon>
        <taxon>TCBD clade</taxon>
        <taxon>Bryopsidales</taxon>
        <taxon>Ostreobineae</taxon>
        <taxon>Ostreobiaceae</taxon>
        <taxon>Ostreobium</taxon>
    </lineage>
</organism>
<evidence type="ECO:0000313" key="1">
    <source>
        <dbReference type="EMBL" id="CAD7702700.1"/>
    </source>
</evidence>
<dbReference type="AlphaFoldDB" id="A0A8S1J993"/>
<dbReference type="EMBL" id="CAJHUC010001913">
    <property type="protein sequence ID" value="CAD7702700.1"/>
    <property type="molecule type" value="Genomic_DNA"/>
</dbReference>
<reference evidence="1" key="1">
    <citation type="submission" date="2020-12" db="EMBL/GenBank/DDBJ databases">
        <authorList>
            <person name="Iha C."/>
        </authorList>
    </citation>
    <scope>NUCLEOTIDE SEQUENCE</scope>
</reference>
<keyword evidence="2" id="KW-1185">Reference proteome</keyword>
<sequence>MQLRIGMQHTLFESCRDGGLNWSHSSTSAAHGNVSAMMDVAHTGSGQFCYPCQFFLFFLVFALCSVPRQNLVGKPTRASDFVQMLCGPTGHRLRVQGRLISFHD</sequence>
<evidence type="ECO:0000313" key="2">
    <source>
        <dbReference type="Proteomes" id="UP000708148"/>
    </source>
</evidence>
<comment type="caution">
    <text evidence="1">The sequence shown here is derived from an EMBL/GenBank/DDBJ whole genome shotgun (WGS) entry which is preliminary data.</text>
</comment>
<protein>
    <submittedName>
        <fullName evidence="1">Uncharacterized protein</fullName>
    </submittedName>
</protein>
<proteinExistence type="predicted"/>
<gene>
    <name evidence="1" type="ORF">OSTQU699_LOCUS8057</name>
</gene>
<accession>A0A8S1J993</accession>
<name>A0A8S1J993_9CHLO</name>